<protein>
    <recommendedName>
        <fullName evidence="3">Major fimbrial subunit protein N-terminal domain-containing protein</fullName>
    </recommendedName>
</protein>
<accession>F4KK80</accession>
<dbReference type="EMBL" id="CP002689">
    <property type="protein sequence ID" value="AEE12805.1"/>
    <property type="molecule type" value="Genomic_DNA"/>
</dbReference>
<proteinExistence type="predicted"/>
<organism evidence="1 2">
    <name type="scientific">Porphyromonas asaccharolytica (strain ATCC 25260 / DSM 20707 / BCRC 10618 / CCUG 7834 / JCM 6326 / LMG 13178 / VPI 4198 / B440)</name>
    <name type="common">Bacteroides asaccharolyticus</name>
    <dbReference type="NCBI Taxonomy" id="879243"/>
    <lineage>
        <taxon>Bacteria</taxon>
        <taxon>Pseudomonadati</taxon>
        <taxon>Bacteroidota</taxon>
        <taxon>Bacteroidia</taxon>
        <taxon>Bacteroidales</taxon>
        <taxon>Porphyromonadaceae</taxon>
        <taxon>Porphyromonas</taxon>
    </lineage>
</organism>
<dbReference type="RefSeq" id="WP_013760305.1">
    <property type="nucleotide sequence ID" value="NC_015501.1"/>
</dbReference>
<evidence type="ECO:0000313" key="1">
    <source>
        <dbReference type="EMBL" id="AEE12805.1"/>
    </source>
</evidence>
<gene>
    <name evidence="1" type="ordered locus">Poras_0862</name>
</gene>
<reference evidence="2" key="1">
    <citation type="submission" date="2011-04" db="EMBL/GenBank/DDBJ databases">
        <title>The complete genome of Porphyromonas asaccharolytica DSM 20707.</title>
        <authorList>
            <person name="Lucas S."/>
            <person name="Han J."/>
            <person name="Lapidus A."/>
            <person name="Bruce D."/>
            <person name="Goodwin L."/>
            <person name="Pitluck S."/>
            <person name="Peters L."/>
            <person name="Kyrpides N."/>
            <person name="Mavromatis K."/>
            <person name="Ivanova N."/>
            <person name="Ovchinnikova G."/>
            <person name="Pagani I."/>
            <person name="Lu M."/>
            <person name="Detter J.C."/>
            <person name="Tapia R."/>
            <person name="Han C."/>
            <person name="Land M."/>
            <person name="Hauser L."/>
            <person name="Markowitz V."/>
            <person name="Cheng J.-F."/>
            <person name="Hugenholtz P."/>
            <person name="Woyke T."/>
            <person name="Wu D."/>
            <person name="Gronow S."/>
            <person name="Wellnitz S."/>
            <person name="Brambilla E."/>
            <person name="Klenk H.-P."/>
            <person name="Eisen J.A."/>
        </authorList>
    </citation>
    <scope>NUCLEOTIDE SEQUENCE [LARGE SCALE GENOMIC DNA]</scope>
    <source>
        <strain evidence="2">ATCC 25260 / DSM 20707 / VPI 4198</strain>
    </source>
</reference>
<dbReference type="KEGG" id="pah:Poras_0862"/>
<evidence type="ECO:0008006" key="3">
    <source>
        <dbReference type="Google" id="ProtNLM"/>
    </source>
</evidence>
<dbReference type="Proteomes" id="UP000006545">
    <property type="component" value="Chromosome"/>
</dbReference>
<keyword evidence="2" id="KW-1185">Reference proteome</keyword>
<dbReference type="AlphaFoldDB" id="F4KK80"/>
<sequence>MNKIYRIASATVAMVLLLLTIGSCSKESQLAPEDQQQAGAGQLTFKLDNDALRSVPAEAFEKEVNPASVWCVFVTPTGSSAQTVKEAKPATKASSGEYMIKADFEGAAQMFVIANVQDALKTKLEGLTTASTLDEVQKLVVENALGNNTTAPDKFIMTSELMNVMLPAVGGTPYKVADAIKLKRLAARFDVISEVPGLQLTTISVAKRVTTSTLLNVNETGTLATTATDYAVAGGKQLLHKIYSYQNTNKGGTANATSFTLKGNYGGKAIKDIKVDLKDATNGETIAVQRNYCYRIIIKPAGDDGKPINPDDPTSAWKVTVKVIDWNEAAADLANYSDEDLANQGSLDLSNTVNPTGPNLLNAVAEYNIDITGTKFTTSQTNEAGNTGYFTWTEAKALTMPSGYHLPTRYEWTAILGSDNYAPNNLIAVYFNQNDAKKDVSLTVQIPVEPSSTVTTMACLQDYKQVSAESATYMIRYKDNDTYRSAWRYSWVDGPIAGQKALKIESVPVKAGLTIEQLNKDWFAKPKVSKYVKTIYLPTTGYGYNQNGSGSGLGRGSYGYYWSATEYSSSYAYGVGFSSTYAYVYNYSQTFRGAVRPFQGI</sequence>
<dbReference type="OrthoDB" id="1014883at2"/>
<dbReference type="PROSITE" id="PS51257">
    <property type="entry name" value="PROKAR_LIPOPROTEIN"/>
    <property type="match status" value="1"/>
</dbReference>
<name>F4KK80_PORAD</name>
<dbReference type="HOGENOM" id="CLU_454040_0_0_10"/>
<evidence type="ECO:0000313" key="2">
    <source>
        <dbReference type="Proteomes" id="UP000006545"/>
    </source>
</evidence>
<dbReference type="STRING" id="879243.Poras_0862"/>